<evidence type="ECO:0000256" key="5">
    <source>
        <dbReference type="HAMAP-Rule" id="MF_01114"/>
    </source>
</evidence>
<evidence type="ECO:0000256" key="2">
    <source>
        <dbReference type="ARBA" id="ARBA00009695"/>
    </source>
</evidence>
<evidence type="ECO:0000259" key="9">
    <source>
        <dbReference type="Pfam" id="PF21982"/>
    </source>
</evidence>
<dbReference type="Pfam" id="PF21981">
    <property type="entry name" value="RecX_HTH3"/>
    <property type="match status" value="1"/>
</dbReference>
<proteinExistence type="inferred from homology"/>
<feature type="domain" description="RecX third three-helical" evidence="8">
    <location>
        <begin position="202"/>
        <end position="249"/>
    </location>
</feature>
<feature type="domain" description="RecX first three-helical" evidence="9">
    <location>
        <begin position="109"/>
        <end position="148"/>
    </location>
</feature>
<dbReference type="Gene3D" id="1.10.10.10">
    <property type="entry name" value="Winged helix-like DNA-binding domain superfamily/Winged helix DNA-binding domain"/>
    <property type="match status" value="1"/>
</dbReference>
<dbReference type="EMBL" id="LT629799">
    <property type="protein sequence ID" value="SDU85905.1"/>
    <property type="molecule type" value="Genomic_DNA"/>
</dbReference>
<comment type="similarity">
    <text evidence="2 5">Belongs to the RecX family.</text>
</comment>
<feature type="region of interest" description="Disordered" evidence="6">
    <location>
        <begin position="1"/>
        <end position="105"/>
    </location>
</feature>
<dbReference type="InterPro" id="IPR036388">
    <property type="entry name" value="WH-like_DNA-bd_sf"/>
</dbReference>
<evidence type="ECO:0000256" key="1">
    <source>
        <dbReference type="ARBA" id="ARBA00004496"/>
    </source>
</evidence>
<evidence type="ECO:0000256" key="6">
    <source>
        <dbReference type="SAM" id="MobiDB-lite"/>
    </source>
</evidence>
<name>A0A1H2LYU5_9ACTN</name>
<accession>A0A1H2LYU5</accession>
<feature type="compositionally biased region" description="Basic residues" evidence="6">
    <location>
        <begin position="67"/>
        <end position="77"/>
    </location>
</feature>
<organism evidence="10 11">
    <name type="scientific">Microlunatus sagamiharensis</name>
    <dbReference type="NCBI Taxonomy" id="546874"/>
    <lineage>
        <taxon>Bacteria</taxon>
        <taxon>Bacillati</taxon>
        <taxon>Actinomycetota</taxon>
        <taxon>Actinomycetes</taxon>
        <taxon>Propionibacteriales</taxon>
        <taxon>Propionibacteriaceae</taxon>
        <taxon>Microlunatus</taxon>
    </lineage>
</organism>
<dbReference type="GO" id="GO:0006282">
    <property type="term" value="P:regulation of DNA repair"/>
    <property type="evidence" value="ECO:0007669"/>
    <property type="project" value="UniProtKB-UniRule"/>
</dbReference>
<gene>
    <name evidence="5" type="primary">recX</name>
    <name evidence="10" type="ORF">SAMN04488544_1074</name>
</gene>
<feature type="compositionally biased region" description="Basic and acidic residues" evidence="6">
    <location>
        <begin position="14"/>
        <end position="32"/>
    </location>
</feature>
<dbReference type="InterPro" id="IPR053925">
    <property type="entry name" value="RecX_HTH_3rd"/>
</dbReference>
<dbReference type="InterPro" id="IPR053926">
    <property type="entry name" value="RecX_HTH_1st"/>
</dbReference>
<protein>
    <recommendedName>
        <fullName evidence="3 5">Regulatory protein RecX</fullName>
    </recommendedName>
</protein>
<dbReference type="Proteomes" id="UP000198825">
    <property type="component" value="Chromosome I"/>
</dbReference>
<evidence type="ECO:0000259" key="7">
    <source>
        <dbReference type="Pfam" id="PF02631"/>
    </source>
</evidence>
<evidence type="ECO:0000256" key="3">
    <source>
        <dbReference type="ARBA" id="ARBA00018111"/>
    </source>
</evidence>
<feature type="compositionally biased region" description="Acidic residues" evidence="6">
    <location>
        <begin position="53"/>
        <end position="62"/>
    </location>
</feature>
<keyword evidence="4 5" id="KW-0963">Cytoplasm</keyword>
<dbReference type="Pfam" id="PF21982">
    <property type="entry name" value="RecX_HTH1"/>
    <property type="match status" value="1"/>
</dbReference>
<dbReference type="InterPro" id="IPR003783">
    <property type="entry name" value="Regulatory_RecX"/>
</dbReference>
<feature type="domain" description="RecX second three-helical" evidence="7">
    <location>
        <begin position="155"/>
        <end position="196"/>
    </location>
</feature>
<evidence type="ECO:0000259" key="8">
    <source>
        <dbReference type="Pfam" id="PF21981"/>
    </source>
</evidence>
<dbReference type="STRING" id="546874.SAMN04488544_1074"/>
<dbReference type="InterPro" id="IPR053924">
    <property type="entry name" value="RecX_HTH_2nd"/>
</dbReference>
<sequence>MEPPPSSGGSRGAADPRLEVEGQVRADPRRGVEGAGATGVEGGVWAVGPDGGTNDDDIDDTDVPSARRGRGGRRGGRGRAAGDDGGRDHERPARGPGGLDPDADPEEVARTIVLRKLAAQARTRTELARALKTREVPEAAANAVLDRMTEVGLVDDATFAHDWVASRQQRRHLSRTALRRELQTKGVDRDLIDDALSGVEVDDEHRAALDLARRRAASMAGLERDVAYRRLGGVLARRGFSSSVTVQVISEVLDELREGSRAD</sequence>
<dbReference type="PANTHER" id="PTHR33602:SF1">
    <property type="entry name" value="REGULATORY PROTEIN RECX FAMILY PROTEIN"/>
    <property type="match status" value="1"/>
</dbReference>
<dbReference type="HAMAP" id="MF_01114">
    <property type="entry name" value="RecX"/>
    <property type="match status" value="1"/>
</dbReference>
<dbReference type="AlphaFoldDB" id="A0A1H2LYU5"/>
<dbReference type="PANTHER" id="PTHR33602">
    <property type="entry name" value="REGULATORY PROTEIN RECX FAMILY PROTEIN"/>
    <property type="match status" value="1"/>
</dbReference>
<keyword evidence="11" id="KW-1185">Reference proteome</keyword>
<feature type="compositionally biased region" description="Basic and acidic residues" evidence="6">
    <location>
        <begin position="80"/>
        <end position="93"/>
    </location>
</feature>
<dbReference type="GO" id="GO:0005737">
    <property type="term" value="C:cytoplasm"/>
    <property type="evidence" value="ECO:0007669"/>
    <property type="project" value="UniProtKB-SubCell"/>
</dbReference>
<evidence type="ECO:0000313" key="11">
    <source>
        <dbReference type="Proteomes" id="UP000198825"/>
    </source>
</evidence>
<dbReference type="Pfam" id="PF02631">
    <property type="entry name" value="RecX_HTH2"/>
    <property type="match status" value="1"/>
</dbReference>
<comment type="function">
    <text evidence="5">Modulates RecA activity.</text>
</comment>
<comment type="subcellular location">
    <subcellularLocation>
        <location evidence="1 5">Cytoplasm</location>
    </subcellularLocation>
</comment>
<reference evidence="11" key="1">
    <citation type="submission" date="2016-10" db="EMBL/GenBank/DDBJ databases">
        <authorList>
            <person name="Varghese N."/>
            <person name="Submissions S."/>
        </authorList>
    </citation>
    <scope>NUCLEOTIDE SEQUENCE [LARGE SCALE GENOMIC DNA]</scope>
    <source>
        <strain evidence="11">DSM 21743</strain>
    </source>
</reference>
<evidence type="ECO:0000256" key="4">
    <source>
        <dbReference type="ARBA" id="ARBA00022490"/>
    </source>
</evidence>
<feature type="compositionally biased region" description="Gly residues" evidence="6">
    <location>
        <begin position="33"/>
        <end position="42"/>
    </location>
</feature>
<evidence type="ECO:0000313" key="10">
    <source>
        <dbReference type="EMBL" id="SDU85905.1"/>
    </source>
</evidence>